<organism evidence="2 3">
    <name type="scientific">Phytophthora pseudosyringae</name>
    <dbReference type="NCBI Taxonomy" id="221518"/>
    <lineage>
        <taxon>Eukaryota</taxon>
        <taxon>Sar</taxon>
        <taxon>Stramenopiles</taxon>
        <taxon>Oomycota</taxon>
        <taxon>Peronosporomycetes</taxon>
        <taxon>Peronosporales</taxon>
        <taxon>Peronosporaceae</taxon>
        <taxon>Phytophthora</taxon>
    </lineage>
</organism>
<evidence type="ECO:0000256" key="1">
    <source>
        <dbReference type="SAM" id="MobiDB-lite"/>
    </source>
</evidence>
<protein>
    <submittedName>
        <fullName evidence="2">Uncharacterized protein</fullName>
    </submittedName>
</protein>
<feature type="region of interest" description="Disordered" evidence="1">
    <location>
        <begin position="102"/>
        <end position="125"/>
    </location>
</feature>
<feature type="region of interest" description="Disordered" evidence="1">
    <location>
        <begin position="327"/>
        <end position="359"/>
    </location>
</feature>
<evidence type="ECO:0000313" key="3">
    <source>
        <dbReference type="Proteomes" id="UP000694044"/>
    </source>
</evidence>
<sequence length="501" mass="53851">MVHTFRGECLSAPPRFVRSQLTRRGPVPQSMRGHAATRRPAERSLSHLLSAGCAAIVPRGNSSRSVASRPRGGCLVRAGACGPLNVPTSFYTSLRRGQQRGNRGAALAESSWASPPPRHKHAGFDTEKRHDGLAWRWRGGDGGCRAFAGVEIAGRVVESTGVCTCITVCDDTTADGYIGNLATARLSETPAWALRIVQGRSRWTFLLARRVLGLIKSRHVMTAAVALGRRRCCRQQHASGSAWMSTEFLSSTRQRELGARRDPVAGSQRMAGFEQSAASKRIAPPRAAHEFGGCCGAIQAAGRRTEKQTNVIRLHLSLRLLARGKRRSGGKLSPAAAASTTATHAEVAPPSASHGHVSGAGKALLWSRARRSRRELSRTYTTPAQLAGNLWLRRPAPLRFVCATEQHARARSQCRMATDTKELGSSRSSSVEFVARSGSGRRDDLLPQKGLAQKDGPGVNQLSEVGRIFELKTSARNGRRLSQGDRSKASKTSGLGCSGPL</sequence>
<comment type="caution">
    <text evidence="2">The sequence shown here is derived from an EMBL/GenBank/DDBJ whole genome shotgun (WGS) entry which is preliminary data.</text>
</comment>
<feature type="region of interest" description="Disordered" evidence="1">
    <location>
        <begin position="473"/>
        <end position="501"/>
    </location>
</feature>
<feature type="compositionally biased region" description="Low complexity" evidence="1">
    <location>
        <begin position="335"/>
        <end position="348"/>
    </location>
</feature>
<feature type="region of interest" description="Disordered" evidence="1">
    <location>
        <begin position="420"/>
        <end position="459"/>
    </location>
</feature>
<reference evidence="2" key="1">
    <citation type="submission" date="2021-02" db="EMBL/GenBank/DDBJ databases">
        <authorList>
            <person name="Palmer J.M."/>
        </authorList>
    </citation>
    <scope>NUCLEOTIDE SEQUENCE</scope>
    <source>
        <strain evidence="2">SCRP734</strain>
    </source>
</reference>
<dbReference type="Proteomes" id="UP000694044">
    <property type="component" value="Unassembled WGS sequence"/>
</dbReference>
<accession>A0A8T1VVI8</accession>
<evidence type="ECO:0000313" key="2">
    <source>
        <dbReference type="EMBL" id="KAG7385325.1"/>
    </source>
</evidence>
<dbReference type="AlphaFoldDB" id="A0A8T1VVI8"/>
<name>A0A8T1VVI8_9STRA</name>
<dbReference type="EMBL" id="JAGDFM010000124">
    <property type="protein sequence ID" value="KAG7385325.1"/>
    <property type="molecule type" value="Genomic_DNA"/>
</dbReference>
<gene>
    <name evidence="2" type="ORF">PHYPSEUDO_001627</name>
</gene>
<proteinExistence type="predicted"/>
<keyword evidence="3" id="KW-1185">Reference proteome</keyword>